<dbReference type="EMBL" id="JADYXP020000002">
    <property type="protein sequence ID" value="KAL0130006.1"/>
    <property type="molecule type" value="Genomic_DNA"/>
</dbReference>
<evidence type="ECO:0000313" key="2">
    <source>
        <dbReference type="Proteomes" id="UP001430953"/>
    </source>
</evidence>
<dbReference type="Proteomes" id="UP001430953">
    <property type="component" value="Unassembled WGS sequence"/>
</dbReference>
<gene>
    <name evidence="1" type="ORF">PUN28_001944</name>
</gene>
<evidence type="ECO:0000313" key="1">
    <source>
        <dbReference type="EMBL" id="KAL0130006.1"/>
    </source>
</evidence>
<dbReference type="AlphaFoldDB" id="A0AAW2GS00"/>
<reference evidence="1 2" key="1">
    <citation type="submission" date="2023-03" db="EMBL/GenBank/DDBJ databases">
        <title>High recombination rates correlate with genetic variation in Cardiocondyla obscurior ants.</title>
        <authorList>
            <person name="Errbii M."/>
        </authorList>
    </citation>
    <scope>NUCLEOTIDE SEQUENCE [LARGE SCALE GENOMIC DNA]</scope>
    <source>
        <strain evidence="1">Alpha-2009</strain>
        <tissue evidence="1">Whole body</tissue>
    </source>
</reference>
<accession>A0AAW2GS00</accession>
<protein>
    <submittedName>
        <fullName evidence="1">Uncharacterized protein</fullName>
    </submittedName>
</protein>
<organism evidence="1 2">
    <name type="scientific">Cardiocondyla obscurior</name>
    <dbReference type="NCBI Taxonomy" id="286306"/>
    <lineage>
        <taxon>Eukaryota</taxon>
        <taxon>Metazoa</taxon>
        <taxon>Ecdysozoa</taxon>
        <taxon>Arthropoda</taxon>
        <taxon>Hexapoda</taxon>
        <taxon>Insecta</taxon>
        <taxon>Pterygota</taxon>
        <taxon>Neoptera</taxon>
        <taxon>Endopterygota</taxon>
        <taxon>Hymenoptera</taxon>
        <taxon>Apocrita</taxon>
        <taxon>Aculeata</taxon>
        <taxon>Formicoidea</taxon>
        <taxon>Formicidae</taxon>
        <taxon>Myrmicinae</taxon>
        <taxon>Cardiocondyla</taxon>
    </lineage>
</organism>
<comment type="caution">
    <text evidence="1">The sequence shown here is derived from an EMBL/GenBank/DDBJ whole genome shotgun (WGS) entry which is preliminary data.</text>
</comment>
<name>A0AAW2GS00_9HYME</name>
<keyword evidence="2" id="KW-1185">Reference proteome</keyword>
<proteinExistence type="predicted"/>
<sequence>MIVTIRNFHCSILRLVYYFTREITISRLFMAHRLLHTINTIIKYCNGLDSPDCSTTVIVSYCRRVIECPRMYRRRTLK</sequence>